<dbReference type="AlphaFoldDB" id="A0A7R9I212"/>
<protein>
    <submittedName>
        <fullName evidence="1">Uncharacterized protein</fullName>
    </submittedName>
</protein>
<sequence>MNTNDTNKPYCRHQQNFSQLALHNIMVSQWKRAEVKTVSLTNIKTIPSPSSSLVLVITPIDKLDECVALLDGSSSTFILARCPNHHKHKIHHDLVVVLEQQFNKEKLILLRKAVTVVEKAPVILLTGDESTWLQKIKFALDNDHGESSRVYVVTNSKPQRKVRTLIQEVCKETKAKKLRTTLLCKVLSKEELRNKSSTPLILVVTMNQQSDSPPCRRRSLARSD</sequence>
<dbReference type="EMBL" id="OD566683">
    <property type="protein sequence ID" value="CAD7444474.1"/>
    <property type="molecule type" value="Genomic_DNA"/>
</dbReference>
<proteinExistence type="predicted"/>
<gene>
    <name evidence="1" type="ORF">TBIB3V08_LOCUS6851</name>
</gene>
<accession>A0A7R9I212</accession>
<reference evidence="1" key="1">
    <citation type="submission" date="2020-11" db="EMBL/GenBank/DDBJ databases">
        <authorList>
            <person name="Tran Van P."/>
        </authorList>
    </citation>
    <scope>NUCLEOTIDE SEQUENCE</scope>
</reference>
<organism evidence="1">
    <name type="scientific">Timema bartmani</name>
    <dbReference type="NCBI Taxonomy" id="61472"/>
    <lineage>
        <taxon>Eukaryota</taxon>
        <taxon>Metazoa</taxon>
        <taxon>Ecdysozoa</taxon>
        <taxon>Arthropoda</taxon>
        <taxon>Hexapoda</taxon>
        <taxon>Insecta</taxon>
        <taxon>Pterygota</taxon>
        <taxon>Neoptera</taxon>
        <taxon>Polyneoptera</taxon>
        <taxon>Phasmatodea</taxon>
        <taxon>Timematodea</taxon>
        <taxon>Timematoidea</taxon>
        <taxon>Timematidae</taxon>
        <taxon>Timema</taxon>
    </lineage>
</organism>
<name>A0A7R9I212_9NEOP</name>
<evidence type="ECO:0000313" key="1">
    <source>
        <dbReference type="EMBL" id="CAD7444474.1"/>
    </source>
</evidence>